<keyword evidence="2" id="KW-1185">Reference proteome</keyword>
<dbReference type="KEGG" id="lcy:LC20004_02245"/>
<dbReference type="Proteomes" id="UP000223559">
    <property type="component" value="Chromosome"/>
</dbReference>
<organism evidence="1 2">
    <name type="scientific">Loigolactobacillus coryniformis subsp. torquens DSM 20004 = KCTC 3535</name>
    <dbReference type="NCBI Taxonomy" id="1423822"/>
    <lineage>
        <taxon>Bacteria</taxon>
        <taxon>Bacillati</taxon>
        <taxon>Bacillota</taxon>
        <taxon>Bacilli</taxon>
        <taxon>Lactobacillales</taxon>
        <taxon>Lactobacillaceae</taxon>
        <taxon>Loigolactobacillus</taxon>
    </lineage>
</organism>
<dbReference type="AlphaFoldDB" id="A0A2D1KKZ5"/>
<accession>A0A2D1KKZ5</accession>
<name>A0A2D1KKZ5_9LACO</name>
<evidence type="ECO:0000313" key="1">
    <source>
        <dbReference type="EMBL" id="ATO42807.1"/>
    </source>
</evidence>
<evidence type="ECO:0000313" key="2">
    <source>
        <dbReference type="Proteomes" id="UP000223559"/>
    </source>
</evidence>
<protein>
    <submittedName>
        <fullName evidence="1">DUF2187 domain-containing protein</fullName>
    </submittedName>
</protein>
<dbReference type="RefSeq" id="WP_010012579.1">
    <property type="nucleotide sequence ID" value="NZ_AEOS01000059.1"/>
</dbReference>
<dbReference type="EMBL" id="CP017697">
    <property type="protein sequence ID" value="ATO42807.1"/>
    <property type="molecule type" value="Genomic_DNA"/>
</dbReference>
<gene>
    <name evidence="1" type="ORF">LC20004_02245</name>
</gene>
<reference evidence="1 2" key="1">
    <citation type="submission" date="2016-10" db="EMBL/GenBank/DDBJ databases">
        <title>The whole genome sequencing and assembly of L. cotyniformis subsp. torquens DSM 20004 strain.</title>
        <authorList>
            <person name="Park M.-K."/>
            <person name="Lee Y.-J."/>
            <person name="Yi H."/>
            <person name="Bahn Y.-S."/>
            <person name="Kim J.F."/>
            <person name="Lee D.-W."/>
        </authorList>
    </citation>
    <scope>NUCLEOTIDE SEQUENCE [LARGE SCALE GENOMIC DNA]</scope>
    <source>
        <strain evidence="1 2">DSM 20004</strain>
    </source>
</reference>
<proteinExistence type="predicted"/>
<sequence>MTVSKSNAKVGMIVTVKATEDMQAPFKGRIEKVYENAALLTITDYDASDELNVKALHDKIVVSLKQLKKVS</sequence>
<dbReference type="OrthoDB" id="2247035at2"/>